<dbReference type="InterPro" id="IPR002909">
    <property type="entry name" value="IPT_dom"/>
</dbReference>
<evidence type="ECO:0000259" key="3">
    <source>
        <dbReference type="Pfam" id="PF12671"/>
    </source>
</evidence>
<dbReference type="EMBL" id="SDPO01000002">
    <property type="protein sequence ID" value="RXZ49107.1"/>
    <property type="molecule type" value="Genomic_DNA"/>
</dbReference>
<keyword evidence="5" id="KW-1185">Reference proteome</keyword>
<evidence type="ECO:0000259" key="2">
    <source>
        <dbReference type="Pfam" id="PF01833"/>
    </source>
</evidence>
<dbReference type="Pfam" id="PF12671">
    <property type="entry name" value="Amidase_6"/>
    <property type="match status" value="1"/>
</dbReference>
<protein>
    <recommendedName>
        <fullName evidence="6">CHAP domain-containing protein</fullName>
    </recommendedName>
</protein>
<feature type="compositionally biased region" description="Low complexity" evidence="1">
    <location>
        <begin position="37"/>
        <end position="74"/>
    </location>
</feature>
<dbReference type="Pfam" id="PF01833">
    <property type="entry name" value="TIG"/>
    <property type="match status" value="1"/>
</dbReference>
<gene>
    <name evidence="4" type="ORF">ESP57_09170</name>
</gene>
<comment type="caution">
    <text evidence="4">The sequence shown here is derived from an EMBL/GenBank/DDBJ whole genome shotgun (WGS) entry which is preliminary data.</text>
</comment>
<organism evidence="4 5">
    <name type="scientific">Agromyces fucosus</name>
    <dbReference type="NCBI Taxonomy" id="41985"/>
    <lineage>
        <taxon>Bacteria</taxon>
        <taxon>Bacillati</taxon>
        <taxon>Actinomycetota</taxon>
        <taxon>Actinomycetes</taxon>
        <taxon>Micrococcales</taxon>
        <taxon>Microbacteriaceae</taxon>
        <taxon>Agromyces</taxon>
    </lineage>
</organism>
<dbReference type="CDD" id="cd00102">
    <property type="entry name" value="IPT"/>
    <property type="match status" value="1"/>
</dbReference>
<dbReference type="InterPro" id="IPR014756">
    <property type="entry name" value="Ig_E-set"/>
</dbReference>
<proteinExistence type="predicted"/>
<dbReference type="Gene3D" id="2.60.40.10">
    <property type="entry name" value="Immunoglobulins"/>
    <property type="match status" value="1"/>
</dbReference>
<reference evidence="4 5" key="1">
    <citation type="submission" date="2019-01" db="EMBL/GenBank/DDBJ databases">
        <authorList>
            <person name="Li J."/>
        </authorList>
    </citation>
    <scope>NUCLEOTIDE SEQUENCE [LARGE SCALE GENOMIC DNA]</scope>
    <source>
        <strain evidence="4 5">CCUG 35506</strain>
    </source>
</reference>
<feature type="domain" description="IPT/TIG" evidence="2">
    <location>
        <begin position="167"/>
        <end position="225"/>
    </location>
</feature>
<dbReference type="RefSeq" id="WP_129231309.1">
    <property type="nucleotide sequence ID" value="NZ_SDPO01000002.1"/>
</dbReference>
<name>A0A4Q2JRQ1_9MICO</name>
<feature type="compositionally biased region" description="Basic residues" evidence="1">
    <location>
        <begin position="81"/>
        <end position="95"/>
    </location>
</feature>
<evidence type="ECO:0000313" key="4">
    <source>
        <dbReference type="EMBL" id="RXZ49107.1"/>
    </source>
</evidence>
<dbReference type="InterPro" id="IPR013783">
    <property type="entry name" value="Ig-like_fold"/>
</dbReference>
<feature type="domain" description="Putative amidase" evidence="3">
    <location>
        <begin position="290"/>
        <end position="425"/>
    </location>
</feature>
<dbReference type="OrthoDB" id="4981342at2"/>
<dbReference type="PANTHER" id="PTHR40032:SF1">
    <property type="entry name" value="EXPORTED PROTEIN"/>
    <property type="match status" value="1"/>
</dbReference>
<evidence type="ECO:0000256" key="1">
    <source>
        <dbReference type="SAM" id="MobiDB-lite"/>
    </source>
</evidence>
<dbReference type="Proteomes" id="UP000292935">
    <property type="component" value="Unassembled WGS sequence"/>
</dbReference>
<accession>A0A4Q2JRQ1</accession>
<dbReference type="InterPro" id="IPR024301">
    <property type="entry name" value="Amidase_6"/>
</dbReference>
<sequence>MPFAFFSSASTPAELPARRRSTYRAPSSGAAALPGESATDAVTAATSDAGASAAGASADAGAARADSADSADTAAVERRAERRARHRAERVRNRRPSSGAPRRFMALGCASAILSVSAFGAVAAASADDETRLAAAQEASITSAASAAERDVISAPVSIAKRPTVTSGLSTAAAPFTGGTQVTVAGEQLDQVAQVAVGGVAAPIVAATAEQLTFQVPAVADTALGAVAVAFTDASGAPVAVATPGTATVAGAAAPASLAAQLTEIDEAAVYAPTTSLTLTYTSNPAIDAQVGYVLTYWSSYNTAQYTVLSGVDCANFTSQSLVARGWAMDAGWYYDQATGAMSPSWSSSTAMRDWLYGRPDLATPLDDSQRGLVKVGDIAQFDWDGSGDRDHTAVVTRVEHGANGTTVWVGGHTKDADYWNVDEALASGGGSVTYFSLK</sequence>
<feature type="region of interest" description="Disordered" evidence="1">
    <location>
        <begin position="1"/>
        <end position="101"/>
    </location>
</feature>
<dbReference type="GO" id="GO:0005975">
    <property type="term" value="P:carbohydrate metabolic process"/>
    <property type="evidence" value="ECO:0007669"/>
    <property type="project" value="UniProtKB-ARBA"/>
</dbReference>
<dbReference type="SUPFAM" id="SSF81296">
    <property type="entry name" value="E set domains"/>
    <property type="match status" value="1"/>
</dbReference>
<evidence type="ECO:0000313" key="5">
    <source>
        <dbReference type="Proteomes" id="UP000292935"/>
    </source>
</evidence>
<dbReference type="AlphaFoldDB" id="A0A4Q2JRQ1"/>
<dbReference type="PANTHER" id="PTHR40032">
    <property type="entry name" value="EXPORTED PROTEIN-RELATED"/>
    <property type="match status" value="1"/>
</dbReference>
<evidence type="ECO:0008006" key="6">
    <source>
        <dbReference type="Google" id="ProtNLM"/>
    </source>
</evidence>